<dbReference type="Pfam" id="PF01066">
    <property type="entry name" value="CDP-OH_P_transf"/>
    <property type="match status" value="1"/>
</dbReference>
<dbReference type="EC" id="2.7.8.-" evidence="4"/>
<feature type="transmembrane region" description="Helical" evidence="3">
    <location>
        <begin position="168"/>
        <end position="190"/>
    </location>
</feature>
<keyword evidence="3" id="KW-0472">Membrane</keyword>
<dbReference type="EMBL" id="JBIQWL010000006">
    <property type="protein sequence ID" value="MFH8251868.1"/>
    <property type="molecule type" value="Genomic_DNA"/>
</dbReference>
<feature type="transmembrane region" description="Helical" evidence="3">
    <location>
        <begin position="50"/>
        <end position="69"/>
    </location>
</feature>
<protein>
    <submittedName>
        <fullName evidence="4">CDP-alcohol phosphatidyltransferase family protein</fullName>
        <ecNumber evidence="4">2.7.8.-</ecNumber>
    </submittedName>
</protein>
<gene>
    <name evidence="4" type="ORF">ACH3VR_15990</name>
</gene>
<evidence type="ECO:0000313" key="5">
    <source>
        <dbReference type="Proteomes" id="UP001610861"/>
    </source>
</evidence>
<feature type="transmembrane region" description="Helical" evidence="3">
    <location>
        <begin position="89"/>
        <end position="107"/>
    </location>
</feature>
<reference evidence="4 5" key="1">
    <citation type="submission" date="2024-09" db="EMBL/GenBank/DDBJ databases">
        <authorList>
            <person name="Pan X."/>
        </authorList>
    </citation>
    <scope>NUCLEOTIDE SEQUENCE [LARGE SCALE GENOMIC DNA]</scope>
    <source>
        <strain evidence="4 5">B2969</strain>
    </source>
</reference>
<organism evidence="4 5">
    <name type="scientific">Microbacterium alkaliflavum</name>
    <dbReference type="NCBI Taxonomy" id="3248839"/>
    <lineage>
        <taxon>Bacteria</taxon>
        <taxon>Bacillati</taxon>
        <taxon>Actinomycetota</taxon>
        <taxon>Actinomycetes</taxon>
        <taxon>Micrococcales</taxon>
        <taxon>Microbacteriaceae</taxon>
        <taxon>Microbacterium</taxon>
    </lineage>
</organism>
<dbReference type="RefSeq" id="WP_397557318.1">
    <property type="nucleotide sequence ID" value="NZ_JBIQWL010000006.1"/>
</dbReference>
<evidence type="ECO:0000256" key="3">
    <source>
        <dbReference type="SAM" id="Phobius"/>
    </source>
</evidence>
<sequence length="270" mass="29075">MNHPDRRRRVLSVTHDRNTGRTVGKVQLAPLSSLVAGVFALALLDAVGEVSAIGWMAGFTYLFVSNALIARGLRTRGMLRFGPANAATAARSTLVGVVTALVATSFTASVPPLLIAGIAAPALALDAVDGWIARRTGTQSELGARFDMEVDAFLLLVLSLFVAGDLGWWIVSIGALRYLFVVAGWMLPWMNQALPYRYWRKVVTAVAGIALVVAASGLFALWFSLAATLIALALLLESFGRDVLWLWRERGAVVPRGFEVRPLDTLGDRT</sequence>
<dbReference type="Proteomes" id="UP001610861">
    <property type="component" value="Unassembled WGS sequence"/>
</dbReference>
<evidence type="ECO:0000313" key="4">
    <source>
        <dbReference type="EMBL" id="MFH8251868.1"/>
    </source>
</evidence>
<keyword evidence="3" id="KW-0812">Transmembrane</keyword>
<dbReference type="InterPro" id="IPR048254">
    <property type="entry name" value="CDP_ALCOHOL_P_TRANSF_CS"/>
</dbReference>
<comment type="caution">
    <text evidence="4">The sequence shown here is derived from an EMBL/GenBank/DDBJ whole genome shotgun (WGS) entry which is preliminary data.</text>
</comment>
<feature type="transmembrane region" description="Helical" evidence="3">
    <location>
        <begin position="202"/>
        <end position="235"/>
    </location>
</feature>
<dbReference type="PROSITE" id="PS00379">
    <property type="entry name" value="CDP_ALCOHOL_P_TRANSF"/>
    <property type="match status" value="1"/>
</dbReference>
<proteinExistence type="inferred from homology"/>
<keyword evidence="1 2" id="KW-0808">Transferase</keyword>
<comment type="similarity">
    <text evidence="2">Belongs to the CDP-alcohol phosphatidyltransferase class-I family.</text>
</comment>
<name>A0ABW7QBY0_9MICO</name>
<evidence type="ECO:0000256" key="2">
    <source>
        <dbReference type="RuleBase" id="RU003750"/>
    </source>
</evidence>
<dbReference type="InterPro" id="IPR000462">
    <property type="entry name" value="CDP-OH_P_trans"/>
</dbReference>
<accession>A0ABW7QBY0</accession>
<evidence type="ECO:0000256" key="1">
    <source>
        <dbReference type="ARBA" id="ARBA00022679"/>
    </source>
</evidence>
<dbReference type="InterPro" id="IPR043130">
    <property type="entry name" value="CDP-OH_PTrfase_TM_dom"/>
</dbReference>
<dbReference type="Gene3D" id="1.20.120.1760">
    <property type="match status" value="1"/>
</dbReference>
<dbReference type="GO" id="GO:0016740">
    <property type="term" value="F:transferase activity"/>
    <property type="evidence" value="ECO:0007669"/>
    <property type="project" value="UniProtKB-KW"/>
</dbReference>
<keyword evidence="3" id="KW-1133">Transmembrane helix</keyword>
<feature type="transmembrane region" description="Helical" evidence="3">
    <location>
        <begin position="26"/>
        <end position="44"/>
    </location>
</feature>
<keyword evidence="5" id="KW-1185">Reference proteome</keyword>